<evidence type="ECO:0000313" key="2">
    <source>
        <dbReference type="EMBL" id="MDV0442037.1"/>
    </source>
</evidence>
<dbReference type="AlphaFoldDB" id="A0AAE4S9P2"/>
<dbReference type="EMBL" id="JAWDKA010000006">
    <property type="protein sequence ID" value="MDV0442037.1"/>
    <property type="molecule type" value="Genomic_DNA"/>
</dbReference>
<feature type="region of interest" description="Disordered" evidence="1">
    <location>
        <begin position="257"/>
        <end position="280"/>
    </location>
</feature>
<feature type="compositionally biased region" description="Low complexity" evidence="1">
    <location>
        <begin position="257"/>
        <end position="275"/>
    </location>
</feature>
<organism evidence="2 3">
    <name type="scientific">Methanorbis furvi</name>
    <dbReference type="NCBI Taxonomy" id="3028299"/>
    <lineage>
        <taxon>Archaea</taxon>
        <taxon>Methanobacteriati</taxon>
        <taxon>Methanobacteriota</taxon>
        <taxon>Stenosarchaea group</taxon>
        <taxon>Methanomicrobia</taxon>
        <taxon>Methanomicrobiales</taxon>
        <taxon>Methanocorpusculaceae</taxon>
        <taxon>Methanorbis</taxon>
    </lineage>
</organism>
<dbReference type="RefSeq" id="WP_338094441.1">
    <property type="nucleotide sequence ID" value="NZ_JAWDKA010000006.1"/>
</dbReference>
<evidence type="ECO:0000313" key="3">
    <source>
        <dbReference type="Proteomes" id="UP001273136"/>
    </source>
</evidence>
<keyword evidence="3" id="KW-1185">Reference proteome</keyword>
<evidence type="ECO:0008006" key="4">
    <source>
        <dbReference type="Google" id="ProtNLM"/>
    </source>
</evidence>
<sequence length="302" mass="32023">MKSKHILLILLIGILAVSLIASPAAARDVTPGSTIFVYEDGLAFTGGLSTITQLQYTQNNNVLNTIPVQDPSNFNLLAASVGGYTGSWNAVDASGTQLGIVMIYYPELSIDIVLAKDGYSSVQEYGFVDTEYYKVKINAPQVGPSGVGATANVVFKGIDGAETTYASGSNFANIPIDSAQVLTTQAFRPEDLRQTTTIYAEWNTPASFHNYAPKSNSITMNYDDVGNSGTHITFNPTVTKTIAPVTTVRTTIPTTVRTPVPTTEIPTPIPTTETPTPAPTQSPLPLVLAPLAVLAGALLLRK</sequence>
<dbReference type="Proteomes" id="UP001273136">
    <property type="component" value="Unassembled WGS sequence"/>
</dbReference>
<gene>
    <name evidence="2" type="ORF">McpAg1_12580</name>
</gene>
<proteinExistence type="predicted"/>
<comment type="caution">
    <text evidence="2">The sequence shown here is derived from an EMBL/GenBank/DDBJ whole genome shotgun (WGS) entry which is preliminary data.</text>
</comment>
<evidence type="ECO:0000256" key="1">
    <source>
        <dbReference type="SAM" id="MobiDB-lite"/>
    </source>
</evidence>
<reference evidence="2" key="1">
    <citation type="submission" date="2023-06" db="EMBL/GenBank/DDBJ databases">
        <title>Genome sequence of Methancorpusculaceae sp. Ag1.</title>
        <authorList>
            <person name="Protasov E."/>
            <person name="Platt K."/>
            <person name="Poehlein A."/>
            <person name="Daniel R."/>
            <person name="Brune A."/>
        </authorList>
    </citation>
    <scope>NUCLEOTIDE SEQUENCE</scope>
    <source>
        <strain evidence="2">Ag1</strain>
    </source>
</reference>
<name>A0AAE4S9P2_9EURY</name>
<protein>
    <recommendedName>
        <fullName evidence="4">DUF3821 domain-containing protein</fullName>
    </recommendedName>
</protein>
<accession>A0AAE4S9P2</accession>